<dbReference type="Gene3D" id="3.10.560.10">
    <property type="entry name" value="Outer membrane lipoprotein wza domain like"/>
    <property type="match status" value="2"/>
</dbReference>
<comment type="subcellular location">
    <subcellularLocation>
        <location evidence="1">Cell outer membrane</location>
        <topology evidence="1">Multi-pass membrane protein</topology>
    </subcellularLocation>
</comment>
<evidence type="ECO:0000259" key="16">
    <source>
        <dbReference type="Pfam" id="PF22461"/>
    </source>
</evidence>
<feature type="domain" description="Polysaccharide export protein N-terminal" evidence="15">
    <location>
        <begin position="67"/>
        <end position="147"/>
    </location>
</feature>
<organism evidence="17 18">
    <name type="scientific">Cognatishimia maritima</name>
    <dbReference type="NCBI Taxonomy" id="870908"/>
    <lineage>
        <taxon>Bacteria</taxon>
        <taxon>Pseudomonadati</taxon>
        <taxon>Pseudomonadota</taxon>
        <taxon>Alphaproteobacteria</taxon>
        <taxon>Rhodobacterales</taxon>
        <taxon>Paracoccaceae</taxon>
        <taxon>Cognatishimia</taxon>
    </lineage>
</organism>
<dbReference type="AlphaFoldDB" id="A0A1M5WCV7"/>
<dbReference type="OrthoDB" id="7198507at2"/>
<keyword evidence="14" id="KW-0449">Lipoprotein</keyword>
<dbReference type="GO" id="GO:0009279">
    <property type="term" value="C:cell outer membrane"/>
    <property type="evidence" value="ECO:0007669"/>
    <property type="project" value="UniProtKB-SubCell"/>
</dbReference>
<evidence type="ECO:0000256" key="8">
    <source>
        <dbReference type="ARBA" id="ARBA00023047"/>
    </source>
</evidence>
<dbReference type="InterPro" id="IPR049712">
    <property type="entry name" value="Poly_export"/>
</dbReference>
<evidence type="ECO:0000256" key="9">
    <source>
        <dbReference type="ARBA" id="ARBA00023065"/>
    </source>
</evidence>
<keyword evidence="12" id="KW-0564">Palmitate</keyword>
<dbReference type="GO" id="GO:0015159">
    <property type="term" value="F:polysaccharide transmembrane transporter activity"/>
    <property type="evidence" value="ECO:0007669"/>
    <property type="project" value="InterPro"/>
</dbReference>
<keyword evidence="7" id="KW-0732">Signal</keyword>
<gene>
    <name evidence="17" type="ORF">SAMN04488044_0077</name>
</gene>
<name>A0A1M5WCV7_9RHOB</name>
<evidence type="ECO:0000256" key="13">
    <source>
        <dbReference type="ARBA" id="ARBA00023237"/>
    </source>
</evidence>
<dbReference type="GO" id="GO:0046930">
    <property type="term" value="C:pore complex"/>
    <property type="evidence" value="ECO:0007669"/>
    <property type="project" value="UniProtKB-KW"/>
</dbReference>
<dbReference type="Proteomes" id="UP000184211">
    <property type="component" value="Unassembled WGS sequence"/>
</dbReference>
<dbReference type="Pfam" id="PF02563">
    <property type="entry name" value="Poly_export"/>
    <property type="match status" value="1"/>
</dbReference>
<evidence type="ECO:0000256" key="7">
    <source>
        <dbReference type="ARBA" id="ARBA00022729"/>
    </source>
</evidence>
<dbReference type="EMBL" id="FQWM01000011">
    <property type="protein sequence ID" value="SHH85290.1"/>
    <property type="molecule type" value="Genomic_DNA"/>
</dbReference>
<dbReference type="InterPro" id="IPR003715">
    <property type="entry name" value="Poly_export_N"/>
</dbReference>
<evidence type="ECO:0000256" key="14">
    <source>
        <dbReference type="ARBA" id="ARBA00023288"/>
    </source>
</evidence>
<feature type="domain" description="SLBB" evidence="16">
    <location>
        <begin position="161"/>
        <end position="229"/>
    </location>
</feature>
<dbReference type="GO" id="GO:0015288">
    <property type="term" value="F:porin activity"/>
    <property type="evidence" value="ECO:0007669"/>
    <property type="project" value="UniProtKB-KW"/>
</dbReference>
<evidence type="ECO:0000259" key="15">
    <source>
        <dbReference type="Pfam" id="PF02563"/>
    </source>
</evidence>
<evidence type="ECO:0000256" key="5">
    <source>
        <dbReference type="ARBA" id="ARBA00022597"/>
    </source>
</evidence>
<dbReference type="Pfam" id="PF22461">
    <property type="entry name" value="SLBB_2"/>
    <property type="match status" value="1"/>
</dbReference>
<keyword evidence="9" id="KW-0406">Ion transport</keyword>
<keyword evidence="18" id="KW-1185">Reference proteome</keyword>
<keyword evidence="10" id="KW-0626">Porin</keyword>
<dbReference type="GO" id="GO:0006811">
    <property type="term" value="P:monoatomic ion transport"/>
    <property type="evidence" value="ECO:0007669"/>
    <property type="project" value="UniProtKB-KW"/>
</dbReference>
<dbReference type="PANTHER" id="PTHR33619:SF3">
    <property type="entry name" value="POLYSACCHARIDE EXPORT PROTEIN GFCE-RELATED"/>
    <property type="match status" value="1"/>
</dbReference>
<evidence type="ECO:0000256" key="6">
    <source>
        <dbReference type="ARBA" id="ARBA00022692"/>
    </source>
</evidence>
<evidence type="ECO:0000313" key="17">
    <source>
        <dbReference type="EMBL" id="SHH85290.1"/>
    </source>
</evidence>
<evidence type="ECO:0000256" key="4">
    <source>
        <dbReference type="ARBA" id="ARBA00022452"/>
    </source>
</evidence>
<evidence type="ECO:0000256" key="10">
    <source>
        <dbReference type="ARBA" id="ARBA00023114"/>
    </source>
</evidence>
<keyword evidence="3" id="KW-0813">Transport</keyword>
<accession>A0A1M5WCV7</accession>
<comment type="similarity">
    <text evidence="2">Belongs to the BexD/CtrA/VexA family.</text>
</comment>
<reference evidence="18" key="1">
    <citation type="submission" date="2016-11" db="EMBL/GenBank/DDBJ databases">
        <authorList>
            <person name="Varghese N."/>
            <person name="Submissions S."/>
        </authorList>
    </citation>
    <scope>NUCLEOTIDE SEQUENCE [LARGE SCALE GENOMIC DNA]</scope>
    <source>
        <strain evidence="18">DSM 28223</strain>
    </source>
</reference>
<evidence type="ECO:0000256" key="11">
    <source>
        <dbReference type="ARBA" id="ARBA00023136"/>
    </source>
</evidence>
<evidence type="ECO:0000256" key="2">
    <source>
        <dbReference type="ARBA" id="ARBA00009450"/>
    </source>
</evidence>
<evidence type="ECO:0000256" key="12">
    <source>
        <dbReference type="ARBA" id="ARBA00023139"/>
    </source>
</evidence>
<dbReference type="InterPro" id="IPR054765">
    <property type="entry name" value="SLBB_dom"/>
</dbReference>
<evidence type="ECO:0000256" key="3">
    <source>
        <dbReference type="ARBA" id="ARBA00022448"/>
    </source>
</evidence>
<dbReference type="STRING" id="870908.SAMN04488044_0077"/>
<dbReference type="Gene3D" id="3.30.1950.10">
    <property type="entry name" value="wza like domain"/>
    <property type="match status" value="1"/>
</dbReference>
<protein>
    <submittedName>
        <fullName evidence="17">Polysaccharide export outer membrane protein</fullName>
    </submittedName>
</protein>
<keyword evidence="4" id="KW-1134">Transmembrane beta strand</keyword>
<keyword evidence="6" id="KW-0812">Transmembrane</keyword>
<keyword evidence="11" id="KW-0472">Membrane</keyword>
<keyword evidence="5" id="KW-0762">Sugar transport</keyword>
<keyword evidence="8" id="KW-0625">Polysaccharide transport</keyword>
<dbReference type="PANTHER" id="PTHR33619">
    <property type="entry name" value="POLYSACCHARIDE EXPORT PROTEIN GFCE-RELATED"/>
    <property type="match status" value="1"/>
</dbReference>
<evidence type="ECO:0000313" key="18">
    <source>
        <dbReference type="Proteomes" id="UP000184211"/>
    </source>
</evidence>
<keyword evidence="13" id="KW-0998">Cell outer membrane</keyword>
<sequence>MAAAGCTLPRGAALEAEIVNASKDEVAAFAVEPVTRANLARLKSWPMTGWSGSYHWLEVQRGPLSNRLFPGDELTLTIWDSDQNSLLIGPGQKQTQVTRLEVSASGDVFVPYVGDIQVSGLSTTAARQAIQDKLGMVTQSAQVQLQLQQGPGNTVDIVSGVGRPGSYPLANRNASLLSVLAQAGGIDKGLRHPIVRLIRAGKTYEIPAEALLADASKNIILRGRDQIVVVKDDRSFIALGATGSERLVYFEQEEITALEALSIIGGLNDGRANPQGVLILREYPDSAVGGTGPSKAETIFTLDLTSADGLFAARNFLIHPDDTVLATESPVTSAQTVLGLMGRVLSINRALN</sequence>
<evidence type="ECO:0000256" key="1">
    <source>
        <dbReference type="ARBA" id="ARBA00004571"/>
    </source>
</evidence>
<proteinExistence type="inferred from homology"/>